<keyword evidence="1" id="KW-0812">Transmembrane</keyword>
<dbReference type="InterPro" id="IPR014535">
    <property type="entry name" value="Hpre_diP_synt_I"/>
</dbReference>
<dbReference type="Proteomes" id="UP000199315">
    <property type="component" value="Unassembled WGS sequence"/>
</dbReference>
<accession>A0A1D3TR13</accession>
<dbReference type="AlphaFoldDB" id="A0A1D3TR13"/>
<dbReference type="RefSeq" id="WP_091230975.1">
    <property type="nucleotide sequence ID" value="NZ_FMKA01000003.1"/>
</dbReference>
<feature type="transmembrane region" description="Helical" evidence="1">
    <location>
        <begin position="20"/>
        <end position="36"/>
    </location>
</feature>
<evidence type="ECO:0000313" key="2">
    <source>
        <dbReference type="EMBL" id="SCP96097.1"/>
    </source>
</evidence>
<dbReference type="OrthoDB" id="9799095at2"/>
<dbReference type="Gene3D" id="1.10.1760.20">
    <property type="match status" value="1"/>
</dbReference>
<name>A0A1D3TR13_9FIRM</name>
<feature type="transmembrane region" description="Helical" evidence="1">
    <location>
        <begin position="93"/>
        <end position="112"/>
    </location>
</feature>
<evidence type="ECO:0000313" key="3">
    <source>
        <dbReference type="Proteomes" id="UP000199315"/>
    </source>
</evidence>
<feature type="transmembrane region" description="Helical" evidence="1">
    <location>
        <begin position="148"/>
        <end position="171"/>
    </location>
</feature>
<organism evidence="2 3">
    <name type="scientific">Anaerobium acetethylicum</name>
    <dbReference type="NCBI Taxonomy" id="1619234"/>
    <lineage>
        <taxon>Bacteria</taxon>
        <taxon>Bacillati</taxon>
        <taxon>Bacillota</taxon>
        <taxon>Clostridia</taxon>
        <taxon>Lachnospirales</taxon>
        <taxon>Lachnospiraceae</taxon>
        <taxon>Anaerobium</taxon>
    </lineage>
</organism>
<dbReference type="STRING" id="1619234.SAMN05421730_1003182"/>
<keyword evidence="1" id="KW-1133">Transmembrane helix</keyword>
<gene>
    <name evidence="2" type="ORF">SAMN05421730_1003182</name>
</gene>
<proteinExistence type="predicted"/>
<dbReference type="PIRSF" id="PIRSF027391">
    <property type="entry name" value="Hpre_diP_synt_I"/>
    <property type="match status" value="1"/>
</dbReference>
<evidence type="ECO:0000256" key="1">
    <source>
        <dbReference type="SAM" id="Phobius"/>
    </source>
</evidence>
<dbReference type="EMBL" id="FMKA01000003">
    <property type="protein sequence ID" value="SCP96097.1"/>
    <property type="molecule type" value="Genomic_DNA"/>
</dbReference>
<dbReference type="Pfam" id="PF07456">
    <property type="entry name" value="Hpre_diP_synt_I"/>
    <property type="match status" value="1"/>
</dbReference>
<protein>
    <submittedName>
        <fullName evidence="2">Heptaprenyl diphosphate synthase</fullName>
    </submittedName>
</protein>
<keyword evidence="1" id="KW-0472">Membrane</keyword>
<keyword evidence="3" id="KW-1185">Reference proteome</keyword>
<feature type="transmembrane region" description="Helical" evidence="1">
    <location>
        <begin position="119"/>
        <end position="142"/>
    </location>
</feature>
<dbReference type="InterPro" id="IPR010898">
    <property type="entry name" value="Hpre_diP_synth_I"/>
</dbReference>
<sequence>MQEKIHTDKNKVNTGSTTEIALTGLLLAAAIVLSVFESSLPPVMAAVPGVKFGLSNVAVMYALFFLNRRQAVSVAVLKSLFVLFTRGPMSGVLSLAGGLLSIFVMLLLMRLFKDRISYLMLSIAGAVFHNIGQLAAVAAMFSGIYMMAYLPVLLVSGVAAGAATATLLKFIMPAFQRMR</sequence>
<reference evidence="2 3" key="1">
    <citation type="submission" date="2016-09" db="EMBL/GenBank/DDBJ databases">
        <authorList>
            <person name="Capua I."/>
            <person name="De Benedictis P."/>
            <person name="Joannis T."/>
            <person name="Lombin L.H."/>
            <person name="Cattoli G."/>
        </authorList>
    </citation>
    <scope>NUCLEOTIDE SEQUENCE [LARGE SCALE GENOMIC DNA]</scope>
    <source>
        <strain evidence="2 3">GluBS11</strain>
    </source>
</reference>
<feature type="transmembrane region" description="Helical" evidence="1">
    <location>
        <begin position="42"/>
        <end position="64"/>
    </location>
</feature>